<sequence length="295" mass="33739">MIVKLDRVCLYAIHVSTTLTSLQLEDQHVSQLGFVVCWRSDLYTTQSSSLVSRGLRLADPSSQICSILTSASSWALRITRLFVRVVAVRMGESTLHGDFGYYACILVDVDMTSFLPNMLTLEVDGHYHEISMVYEKFLTFCTTCNNIGHLLANCRLFKRKSNTRAEDHSEIKDKPTKLIYVPKPSNQDNTKKVQSQQVPKSSKAVSFGKKTYSEIILEKRDKGKSKVTWDDCIDHETNSFDVDISKGLEINMTNSSTDDYDKQEMDLVNLLPNHYMKVILTLRRTCWLFWIVINL</sequence>
<name>A0A8K0HAM1_9ROSA</name>
<reference evidence="1" key="1">
    <citation type="submission" date="2020-03" db="EMBL/GenBank/DDBJ databases">
        <title>A high-quality chromosome-level genome assembly of a woody plant with both climbing and erect habits, Rhamnella rubrinervis.</title>
        <authorList>
            <person name="Lu Z."/>
            <person name="Yang Y."/>
            <person name="Zhu X."/>
            <person name="Sun Y."/>
        </authorList>
    </citation>
    <scope>NUCLEOTIDE SEQUENCE</scope>
    <source>
        <strain evidence="1">BYM</strain>
        <tissue evidence="1">Leaf</tissue>
    </source>
</reference>
<dbReference type="AlphaFoldDB" id="A0A8K0HAM1"/>
<keyword evidence="2" id="KW-1185">Reference proteome</keyword>
<evidence type="ECO:0000313" key="1">
    <source>
        <dbReference type="EMBL" id="KAF3449072.1"/>
    </source>
</evidence>
<proteinExistence type="predicted"/>
<evidence type="ECO:0000313" key="2">
    <source>
        <dbReference type="Proteomes" id="UP000796880"/>
    </source>
</evidence>
<gene>
    <name evidence="1" type="ORF">FNV43_RR09796</name>
</gene>
<comment type="caution">
    <text evidence="1">The sequence shown here is derived from an EMBL/GenBank/DDBJ whole genome shotgun (WGS) entry which is preliminary data.</text>
</comment>
<organism evidence="1 2">
    <name type="scientific">Rhamnella rubrinervis</name>
    <dbReference type="NCBI Taxonomy" id="2594499"/>
    <lineage>
        <taxon>Eukaryota</taxon>
        <taxon>Viridiplantae</taxon>
        <taxon>Streptophyta</taxon>
        <taxon>Embryophyta</taxon>
        <taxon>Tracheophyta</taxon>
        <taxon>Spermatophyta</taxon>
        <taxon>Magnoliopsida</taxon>
        <taxon>eudicotyledons</taxon>
        <taxon>Gunneridae</taxon>
        <taxon>Pentapetalae</taxon>
        <taxon>rosids</taxon>
        <taxon>fabids</taxon>
        <taxon>Rosales</taxon>
        <taxon>Rhamnaceae</taxon>
        <taxon>rhamnoid group</taxon>
        <taxon>Rhamneae</taxon>
        <taxon>Rhamnella</taxon>
    </lineage>
</organism>
<dbReference type="OrthoDB" id="1924068at2759"/>
<accession>A0A8K0HAM1</accession>
<protein>
    <submittedName>
        <fullName evidence="1">Uncharacterized protein</fullName>
    </submittedName>
</protein>
<dbReference type="Proteomes" id="UP000796880">
    <property type="component" value="Unassembled WGS sequence"/>
</dbReference>
<dbReference type="EMBL" id="VOIH02000004">
    <property type="protein sequence ID" value="KAF3449072.1"/>
    <property type="molecule type" value="Genomic_DNA"/>
</dbReference>